<dbReference type="GO" id="GO:0070205">
    <property type="term" value="F:2-succinyl-6-hydroxy-2,4-cyclohexadiene-1-carboxylate synthase activity"/>
    <property type="evidence" value="ECO:0007669"/>
    <property type="project" value="UniProtKB-EC"/>
</dbReference>
<protein>
    <recommendedName>
        <fullName evidence="3">Putative 2-succinyl-6-hydroxy-2,4-cyclohexadiene-1-carboxylate synthase</fullName>
        <shortName evidence="3">SHCHC synthase</shortName>
        <ecNumber evidence="3">4.2.99.20</ecNumber>
    </recommendedName>
</protein>
<dbReference type="Pfam" id="PF00561">
    <property type="entry name" value="Abhydrolase_1"/>
    <property type="match status" value="1"/>
</dbReference>
<dbReference type="EC" id="4.2.99.20" evidence="3"/>
<comment type="similarity">
    <text evidence="3">Belongs to the AB hydrolase superfamily. MenH family.</text>
</comment>
<accession>A0ABX0A2X6</accession>
<dbReference type="InterPro" id="IPR022485">
    <property type="entry name" value="SHCHC_synthase_MenH"/>
</dbReference>
<evidence type="ECO:0000256" key="1">
    <source>
        <dbReference type="ARBA" id="ARBA00022428"/>
    </source>
</evidence>
<keyword evidence="2 3" id="KW-0456">Lyase</keyword>
<comment type="pathway">
    <text evidence="3">Quinol/quinone metabolism; menaquinone biosynthesis.</text>
</comment>
<dbReference type="PANTHER" id="PTHR42916">
    <property type="entry name" value="2-SUCCINYL-5-ENOLPYRUVYL-6-HYDROXY-3-CYCLOHEXENE-1-CARBOXYLATE SYNTHASE"/>
    <property type="match status" value="1"/>
</dbReference>
<organism evidence="5 6">
    <name type="scientific">Pallidibacillus pasinlerensis</name>
    <dbReference type="NCBI Taxonomy" id="2703818"/>
    <lineage>
        <taxon>Bacteria</taxon>
        <taxon>Bacillati</taxon>
        <taxon>Bacillota</taxon>
        <taxon>Bacilli</taxon>
        <taxon>Bacillales</taxon>
        <taxon>Bacillaceae</taxon>
        <taxon>Pallidibacillus</taxon>
    </lineage>
</organism>
<keyword evidence="1 3" id="KW-0474">Menaquinone biosynthesis</keyword>
<dbReference type="NCBIfam" id="TIGR03695">
    <property type="entry name" value="menH_SHCHC"/>
    <property type="match status" value="1"/>
</dbReference>
<comment type="subunit">
    <text evidence="3">Monomer.</text>
</comment>
<sequence>MIEKRLIDLNGINYSYFVAGKGEPLLLFHGFTGTKNTWKPFINYWSDYFRVIAIDLPGHGDTESPESINRYKIESVVEDIHTFLEKLKIDKAHLLGYSMGGRFALSFAILHPVKVHSLILESSSPGLKSAEARYQRVEQDNKLAQMIEDKGIIHFVNYWENIPLFQSQKRLSKEMQAQIRKERLSQNPKGLANSLRGMGTGVQPSWWNKLDELQFPTYIITGELDEKFCKIGQEMIKKIPKGEILTIFDAGHAVHVEKRDKFGKIVLDILLNEKGGYIIND</sequence>
<feature type="domain" description="AB hydrolase-1" evidence="4">
    <location>
        <begin position="24"/>
        <end position="258"/>
    </location>
</feature>
<dbReference type="PRINTS" id="PR00111">
    <property type="entry name" value="ABHYDROLASE"/>
</dbReference>
<comment type="catalytic activity">
    <reaction evidence="3">
        <text>5-enolpyruvoyl-6-hydroxy-2-succinyl-cyclohex-3-ene-1-carboxylate = (1R,6R)-6-hydroxy-2-succinyl-cyclohexa-2,4-diene-1-carboxylate + pyruvate</text>
        <dbReference type="Rhea" id="RHEA:25597"/>
        <dbReference type="ChEBI" id="CHEBI:15361"/>
        <dbReference type="ChEBI" id="CHEBI:58689"/>
        <dbReference type="ChEBI" id="CHEBI:58818"/>
        <dbReference type="EC" id="4.2.99.20"/>
    </reaction>
</comment>
<dbReference type="EMBL" id="JAACYS010000034">
    <property type="protein sequence ID" value="NCU17788.1"/>
    <property type="molecule type" value="Genomic_DNA"/>
</dbReference>
<dbReference type="PANTHER" id="PTHR42916:SF1">
    <property type="entry name" value="PROTEIN PHYLLO, CHLOROPLASTIC"/>
    <property type="match status" value="1"/>
</dbReference>
<gene>
    <name evidence="3 5" type="primary">menH</name>
    <name evidence="5" type="ORF">GW534_08580</name>
</gene>
<dbReference type="InterPro" id="IPR029058">
    <property type="entry name" value="AB_hydrolase_fold"/>
</dbReference>
<dbReference type="SUPFAM" id="SSF53474">
    <property type="entry name" value="alpha/beta-Hydrolases"/>
    <property type="match status" value="1"/>
</dbReference>
<dbReference type="Gene3D" id="3.40.50.1820">
    <property type="entry name" value="alpha/beta hydrolase"/>
    <property type="match status" value="1"/>
</dbReference>
<evidence type="ECO:0000256" key="3">
    <source>
        <dbReference type="HAMAP-Rule" id="MF_01660"/>
    </source>
</evidence>
<dbReference type="Proteomes" id="UP000743899">
    <property type="component" value="Unassembled WGS sequence"/>
</dbReference>
<comment type="caution">
    <text evidence="5">The sequence shown here is derived from an EMBL/GenBank/DDBJ whole genome shotgun (WGS) entry which is preliminary data.</text>
</comment>
<proteinExistence type="inferred from homology"/>
<name>A0ABX0A2X6_9BACI</name>
<evidence type="ECO:0000256" key="2">
    <source>
        <dbReference type="ARBA" id="ARBA00023239"/>
    </source>
</evidence>
<dbReference type="HAMAP" id="MF_01660">
    <property type="entry name" value="MenH"/>
    <property type="match status" value="1"/>
</dbReference>
<reference evidence="5 6" key="1">
    <citation type="submission" date="2020-01" db="EMBL/GenBank/DDBJ databases">
        <title>A novel Bacillus sp. from Pasinler.</title>
        <authorList>
            <person name="Adiguzel A."/>
            <person name="Ay H."/>
            <person name="Baltaci M.O."/>
        </authorList>
    </citation>
    <scope>NUCLEOTIDE SEQUENCE [LARGE SCALE GENOMIC DNA]</scope>
    <source>
        <strain evidence="5 6">P1</strain>
    </source>
</reference>
<comment type="pathway">
    <text evidence="3">Quinol/quinone metabolism; 1,4-dihydroxy-2-naphthoate biosynthesis; 1,4-dihydroxy-2-naphthoate from chorismate: step 3/7.</text>
</comment>
<evidence type="ECO:0000313" key="6">
    <source>
        <dbReference type="Proteomes" id="UP000743899"/>
    </source>
</evidence>
<evidence type="ECO:0000259" key="4">
    <source>
        <dbReference type="Pfam" id="PF00561"/>
    </source>
</evidence>
<keyword evidence="6" id="KW-1185">Reference proteome</keyword>
<dbReference type="RefSeq" id="WP_161920619.1">
    <property type="nucleotide sequence ID" value="NZ_JAACYS010000034.1"/>
</dbReference>
<comment type="function">
    <text evidence="3">Catalyzes a proton abstraction reaction that results in 2,5-elimination of pyruvate from 2-succinyl-5-enolpyruvyl-6-hydroxy-3-cyclohexene-1-carboxylate (SEPHCHC) and the formation of 2-succinyl-6-hydroxy-2,4-cyclohexadiene-1-carboxylate (SHCHC).</text>
</comment>
<dbReference type="InterPro" id="IPR000073">
    <property type="entry name" value="AB_hydrolase_1"/>
</dbReference>
<evidence type="ECO:0000313" key="5">
    <source>
        <dbReference type="EMBL" id="NCU17788.1"/>
    </source>
</evidence>